<evidence type="ECO:0000256" key="9">
    <source>
        <dbReference type="ARBA" id="ARBA00022968"/>
    </source>
</evidence>
<dbReference type="Proteomes" id="UP001652641">
    <property type="component" value="Chromosome 11"/>
</dbReference>
<dbReference type="PANTHER" id="PTHR14768:SF3">
    <property type="entry name" value="SYNAPSE DIFFERENTIATION-INDUCING GENE PROTEIN 1"/>
    <property type="match status" value="1"/>
</dbReference>
<dbReference type="Pfam" id="PF04505">
    <property type="entry name" value="CD225"/>
    <property type="match status" value="1"/>
</dbReference>
<dbReference type="CTD" id="79953"/>
<dbReference type="InterPro" id="IPR007593">
    <property type="entry name" value="CD225/Dispanin_fam"/>
</dbReference>
<keyword evidence="7 23" id="KW-0812">Transmembrane</keyword>
<reference key="1">
    <citation type="submission" date="2019-01" db="UniProtKB">
        <authorList>
            <consortium name="RefSeq"/>
        </authorList>
    </citation>
    <scope>IDENTIFICATION</scope>
</reference>
<feature type="region of interest" description="Disordered" evidence="22">
    <location>
        <begin position="1"/>
        <end position="95"/>
    </location>
</feature>
<evidence type="ECO:0000256" key="13">
    <source>
        <dbReference type="ARBA" id="ARBA00023257"/>
    </source>
</evidence>
<evidence type="ECO:0000256" key="22">
    <source>
        <dbReference type="SAM" id="MobiDB-lite"/>
    </source>
</evidence>
<evidence type="ECO:0000256" key="12">
    <source>
        <dbReference type="ARBA" id="ARBA00023136"/>
    </source>
</evidence>
<keyword evidence="13" id="KW-0628">Postsynaptic cell membrane</keyword>
<evidence type="ECO:0000256" key="23">
    <source>
        <dbReference type="SAM" id="Phobius"/>
    </source>
</evidence>
<comment type="similarity">
    <text evidence="4">Belongs to the CD225/Dispanin family.</text>
</comment>
<evidence type="ECO:0000256" key="8">
    <source>
        <dbReference type="ARBA" id="ARBA00022753"/>
    </source>
</evidence>
<keyword evidence="24" id="KW-1185">Reference proteome</keyword>
<dbReference type="STRING" id="9627.ENSVVUP00000030799"/>
<reference evidence="25" key="2">
    <citation type="submission" date="2025-08" db="UniProtKB">
        <authorList>
            <consortium name="RefSeq"/>
        </authorList>
    </citation>
    <scope>IDENTIFICATION</scope>
    <source>
        <tissue evidence="25">Cell line</tissue>
    </source>
</reference>
<evidence type="ECO:0000256" key="21">
    <source>
        <dbReference type="ARBA" id="ARBA00042246"/>
    </source>
</evidence>
<feature type="transmembrane region" description="Helical" evidence="23">
    <location>
        <begin position="296"/>
        <end position="319"/>
    </location>
</feature>
<proteinExistence type="inferred from homology"/>
<feature type="transmembrane region" description="Helical" evidence="23">
    <location>
        <begin position="340"/>
        <end position="366"/>
    </location>
</feature>
<protein>
    <recommendedName>
        <fullName evidence="19">Synapse differentiation-inducing gene protein 1</fullName>
    </recommendedName>
    <alternativeName>
        <fullName evidence="20">Dispanin subfamily C member 2</fullName>
    </alternativeName>
    <alternativeName>
        <fullName evidence="21">Transmembrane protein 90B</fullName>
    </alternativeName>
</protein>
<evidence type="ECO:0000256" key="3">
    <source>
        <dbReference type="ARBA" id="ARBA00004552"/>
    </source>
</evidence>
<comment type="subcellular location">
    <subcellularLocation>
        <location evidence="2">Cell membrane</location>
        <topology evidence="2">Single-pass type II membrane protein</topology>
    </subcellularLocation>
    <subcellularLocation>
        <location evidence="1">Cell projection</location>
        <location evidence="1">Dendrite</location>
    </subcellularLocation>
    <subcellularLocation>
        <location evidence="3">Cell projection</location>
        <location evidence="3">Dendritic spine</location>
    </subcellularLocation>
    <subcellularLocation>
        <location evidence="17">Early endosome membrane</location>
        <topology evidence="17">Single-pass type II membrane protein</topology>
    </subcellularLocation>
    <subcellularLocation>
        <location evidence="15">Postsynaptic density membrane</location>
    </subcellularLocation>
</comment>
<dbReference type="GO" id="GO:0031901">
    <property type="term" value="C:early endosome membrane"/>
    <property type="evidence" value="ECO:0007669"/>
    <property type="project" value="UniProtKB-SubCell"/>
</dbReference>
<evidence type="ECO:0000313" key="24">
    <source>
        <dbReference type="Proteomes" id="UP001652641"/>
    </source>
</evidence>
<keyword evidence="5" id="KW-1003">Cell membrane</keyword>
<evidence type="ECO:0000256" key="20">
    <source>
        <dbReference type="ARBA" id="ARBA00041354"/>
    </source>
</evidence>
<evidence type="ECO:0000256" key="1">
    <source>
        <dbReference type="ARBA" id="ARBA00004279"/>
    </source>
</evidence>
<evidence type="ECO:0000256" key="11">
    <source>
        <dbReference type="ARBA" id="ARBA00023018"/>
    </source>
</evidence>
<dbReference type="PANTHER" id="PTHR14768">
    <property type="entry name" value="UPF0338 PROTEIN"/>
    <property type="match status" value="1"/>
</dbReference>
<comment type="subunit">
    <text evidence="18">Homodimer. Interacts with GRIA1 and GRIA2.</text>
</comment>
<evidence type="ECO:0000256" key="6">
    <source>
        <dbReference type="ARBA" id="ARBA00022553"/>
    </source>
</evidence>
<dbReference type="GO" id="GO:0060076">
    <property type="term" value="C:excitatory synapse"/>
    <property type="evidence" value="ECO:0007669"/>
    <property type="project" value="TreeGrafter"/>
</dbReference>
<accession>A0A3Q7U2T3</accession>
<evidence type="ECO:0000256" key="2">
    <source>
        <dbReference type="ARBA" id="ARBA00004401"/>
    </source>
</evidence>
<dbReference type="GO" id="GO:0051965">
    <property type="term" value="P:positive regulation of synapse assembly"/>
    <property type="evidence" value="ECO:0007669"/>
    <property type="project" value="Ensembl"/>
</dbReference>
<evidence type="ECO:0000256" key="17">
    <source>
        <dbReference type="ARBA" id="ARBA00037858"/>
    </source>
</evidence>
<keyword evidence="9" id="KW-0735">Signal-anchor</keyword>
<evidence type="ECO:0000256" key="5">
    <source>
        <dbReference type="ARBA" id="ARBA00022475"/>
    </source>
</evidence>
<keyword evidence="6" id="KW-0597">Phosphoprotein</keyword>
<evidence type="ECO:0000256" key="4">
    <source>
        <dbReference type="ARBA" id="ARBA00006843"/>
    </source>
</evidence>
<evidence type="ECO:0000256" key="16">
    <source>
        <dbReference type="ARBA" id="ARBA00037790"/>
    </source>
</evidence>
<evidence type="ECO:0000256" key="15">
    <source>
        <dbReference type="ARBA" id="ARBA00034112"/>
    </source>
</evidence>
<sequence>MRGPGPGAVSPGCSLASRRPGRPGGARGCCAKSAGASETRARGRGGAGPPEAVRAHGGQWLCGFGRPPERPRRGRLVLGPEARTGPGRKNGPHEASVTLECDRQLDAQSGRRSIMDGIIEQKSMLVHSKISEAGKRNGLINTRNFMAESRDGLVSVYSAPQYQSCRVVGSAAPASLDGSRNEPVQQLLDPNTLQQSVESHFRPNIILYSEGVLRSWGDGVATDCCETTFIEDRSPTKESLEYPDGKFIDLSADDIKIHTLSYDVEEEEEFQELESDYSTDTESEDNFLMMPPRDHLGLSVFSMLCCFWPLGIAAFYLSHETNKAVAKGDFHQASTSSRRALFLAVLSITIGTGIYVGVAVALIAYLSKNNHL</sequence>
<evidence type="ECO:0000256" key="18">
    <source>
        <dbReference type="ARBA" id="ARBA00038680"/>
    </source>
</evidence>
<keyword evidence="8" id="KW-0967">Endosome</keyword>
<feature type="compositionally biased region" description="Low complexity" evidence="22">
    <location>
        <begin position="28"/>
        <end position="38"/>
    </location>
</feature>
<dbReference type="GO" id="GO:0098839">
    <property type="term" value="C:postsynaptic density membrane"/>
    <property type="evidence" value="ECO:0007669"/>
    <property type="project" value="UniProtKB-SubCell"/>
</dbReference>
<dbReference type="GO" id="GO:0043197">
    <property type="term" value="C:dendritic spine"/>
    <property type="evidence" value="ECO:0007669"/>
    <property type="project" value="UniProtKB-SubCell"/>
</dbReference>
<organism evidence="24 25">
    <name type="scientific">Vulpes vulpes</name>
    <name type="common">Red fox</name>
    <dbReference type="NCBI Taxonomy" id="9627"/>
    <lineage>
        <taxon>Eukaryota</taxon>
        <taxon>Metazoa</taxon>
        <taxon>Chordata</taxon>
        <taxon>Craniata</taxon>
        <taxon>Vertebrata</taxon>
        <taxon>Euteleostomi</taxon>
        <taxon>Mammalia</taxon>
        <taxon>Eutheria</taxon>
        <taxon>Laurasiatheria</taxon>
        <taxon>Carnivora</taxon>
        <taxon>Caniformia</taxon>
        <taxon>Canidae</taxon>
        <taxon>Vulpes</taxon>
    </lineage>
</organism>
<keyword evidence="10 23" id="KW-1133">Transmembrane helix</keyword>
<dbReference type="GO" id="GO:0097091">
    <property type="term" value="P:synaptic vesicle clustering"/>
    <property type="evidence" value="ECO:0007669"/>
    <property type="project" value="TreeGrafter"/>
</dbReference>
<evidence type="ECO:0000313" key="25">
    <source>
        <dbReference type="RefSeq" id="XP_025872156.1"/>
    </source>
</evidence>
<evidence type="ECO:0000256" key="19">
    <source>
        <dbReference type="ARBA" id="ARBA00040240"/>
    </source>
</evidence>
<comment type="function">
    <text evidence="16">May regulate AMPA receptor content at nascent synapses, and have a role in postsynaptic development and maturation.</text>
</comment>
<keyword evidence="11" id="KW-0770">Synapse</keyword>
<evidence type="ECO:0000256" key="14">
    <source>
        <dbReference type="ARBA" id="ARBA00023273"/>
    </source>
</evidence>
<evidence type="ECO:0000256" key="7">
    <source>
        <dbReference type="ARBA" id="ARBA00022692"/>
    </source>
</evidence>
<keyword evidence="14" id="KW-0966">Cell projection</keyword>
<dbReference type="RefSeq" id="XP_025872156.1">
    <property type="nucleotide sequence ID" value="XM_026016371.2"/>
</dbReference>
<name>A0A3Q7U2T3_VULVU</name>
<dbReference type="GO" id="GO:0030672">
    <property type="term" value="C:synaptic vesicle membrane"/>
    <property type="evidence" value="ECO:0007669"/>
    <property type="project" value="TreeGrafter"/>
</dbReference>
<dbReference type="KEGG" id="vvp:112933235"/>
<dbReference type="AlphaFoldDB" id="A0A3Q7U2T3"/>
<keyword evidence="12 23" id="KW-0472">Membrane</keyword>
<gene>
    <name evidence="25" type="primary">SYNDIG1</name>
</gene>
<dbReference type="GeneID" id="112933235"/>
<evidence type="ECO:0000256" key="10">
    <source>
        <dbReference type="ARBA" id="ARBA00022989"/>
    </source>
</evidence>